<sequence length="336" mass="36786">MYQYADTVEFDLMVVFLVVCVMPLAVFLMQSKTKVGRAMSLALMVLAILYVGGFEHYRMHRPEVTEGGLKAAVFPVAFLDLIESETFTLTYLPIGADPDTIAKASAGIDRRNATTAARVAASAPRRAAPGKRSGLKSVDPAGEPLMVHLSHKGAGDRMFRDALRVIEKNTCGGASNETTDFAERSQSSSPACMRWCSGTVDDFRHDVHSFSFDRSTPRDMGLLGRAYRAVFVVRDPRDLVAESYLEHLDTSEAWARLPRDDLGGESFQSKLRSMSTEAGVDVEIDRFTASLSVKLGIARAIGSGISRGVCGRLLERATPTWYLSSTRSFSAPRRTV</sequence>
<dbReference type="Proteomes" id="UP000002009">
    <property type="component" value="Chromosome 11"/>
</dbReference>
<dbReference type="GeneID" id="8247357"/>
<name>C1EE91_MICCC</name>
<evidence type="ECO:0000313" key="2">
    <source>
        <dbReference type="EMBL" id="ACO66496.1"/>
    </source>
</evidence>
<gene>
    <name evidence="2" type="ORF">MICPUN_62541</name>
</gene>
<reference evidence="2 3" key="1">
    <citation type="journal article" date="2009" name="Science">
        <title>Green evolution and dynamic adaptations revealed by genomes of the marine picoeukaryotes Micromonas.</title>
        <authorList>
            <person name="Worden A.Z."/>
            <person name="Lee J.H."/>
            <person name="Mock T."/>
            <person name="Rouze P."/>
            <person name="Simmons M.P."/>
            <person name="Aerts A.L."/>
            <person name="Allen A.E."/>
            <person name="Cuvelier M.L."/>
            <person name="Derelle E."/>
            <person name="Everett M.V."/>
            <person name="Foulon E."/>
            <person name="Grimwood J."/>
            <person name="Gundlach H."/>
            <person name="Henrissat B."/>
            <person name="Napoli C."/>
            <person name="McDonald S.M."/>
            <person name="Parker M.S."/>
            <person name="Rombauts S."/>
            <person name="Salamov A."/>
            <person name="Von Dassow P."/>
            <person name="Badger J.H."/>
            <person name="Coutinho P.M."/>
            <person name="Demir E."/>
            <person name="Dubchak I."/>
            <person name="Gentemann C."/>
            <person name="Eikrem W."/>
            <person name="Gready J.E."/>
            <person name="John U."/>
            <person name="Lanier W."/>
            <person name="Lindquist E.A."/>
            <person name="Lucas S."/>
            <person name="Mayer K.F."/>
            <person name="Moreau H."/>
            <person name="Not F."/>
            <person name="Otillar R."/>
            <person name="Panaud O."/>
            <person name="Pangilinan J."/>
            <person name="Paulsen I."/>
            <person name="Piegu B."/>
            <person name="Poliakov A."/>
            <person name="Robbens S."/>
            <person name="Schmutz J."/>
            <person name="Toulza E."/>
            <person name="Wyss T."/>
            <person name="Zelensky A."/>
            <person name="Zhou K."/>
            <person name="Armbrust E.V."/>
            <person name="Bhattacharya D."/>
            <person name="Goodenough U.W."/>
            <person name="Van de Peer Y."/>
            <person name="Grigoriev I.V."/>
        </authorList>
    </citation>
    <scope>NUCLEOTIDE SEQUENCE [LARGE SCALE GENOMIC DNA]</scope>
    <source>
        <strain evidence="3">RCC299 / NOUM17</strain>
    </source>
</reference>
<proteinExistence type="predicted"/>
<dbReference type="OrthoDB" id="10502442at2759"/>
<feature type="transmembrane region" description="Helical" evidence="1">
    <location>
        <begin position="12"/>
        <end position="29"/>
    </location>
</feature>
<dbReference type="RefSeq" id="XP_002505238.1">
    <property type="nucleotide sequence ID" value="XM_002505192.1"/>
</dbReference>
<feature type="transmembrane region" description="Helical" evidence="1">
    <location>
        <begin position="35"/>
        <end position="52"/>
    </location>
</feature>
<dbReference type="KEGG" id="mis:MICPUN_62541"/>
<dbReference type="EMBL" id="CP001330">
    <property type="protein sequence ID" value="ACO66496.1"/>
    <property type="molecule type" value="Genomic_DNA"/>
</dbReference>
<keyword evidence="1" id="KW-0812">Transmembrane</keyword>
<accession>C1EE91</accession>
<dbReference type="OMA" id="NACGRAQ"/>
<evidence type="ECO:0008006" key="4">
    <source>
        <dbReference type="Google" id="ProtNLM"/>
    </source>
</evidence>
<keyword evidence="3" id="KW-1185">Reference proteome</keyword>
<dbReference type="InParanoid" id="C1EE91"/>
<dbReference type="AlphaFoldDB" id="C1EE91"/>
<protein>
    <recommendedName>
        <fullName evidence="4">Sulfotransferase</fullName>
    </recommendedName>
</protein>
<keyword evidence="1" id="KW-1133">Transmembrane helix</keyword>
<evidence type="ECO:0000256" key="1">
    <source>
        <dbReference type="SAM" id="Phobius"/>
    </source>
</evidence>
<keyword evidence="1" id="KW-0472">Membrane</keyword>
<evidence type="ECO:0000313" key="3">
    <source>
        <dbReference type="Proteomes" id="UP000002009"/>
    </source>
</evidence>
<organism evidence="2 3">
    <name type="scientific">Micromonas commoda (strain RCC299 / NOUM17 / CCMP2709)</name>
    <name type="common">Picoplanktonic green alga</name>
    <dbReference type="NCBI Taxonomy" id="296587"/>
    <lineage>
        <taxon>Eukaryota</taxon>
        <taxon>Viridiplantae</taxon>
        <taxon>Chlorophyta</taxon>
        <taxon>Mamiellophyceae</taxon>
        <taxon>Mamiellales</taxon>
        <taxon>Mamiellaceae</taxon>
        <taxon>Micromonas</taxon>
    </lineage>
</organism>